<evidence type="ECO:0000313" key="3">
    <source>
        <dbReference type="Proteomes" id="UP000823863"/>
    </source>
</evidence>
<sequence>MGRILASSYIEELLAYNIEGMIVLNPMISSEELAACNIPIVGIEREDRQNLQHQHGQLSGRSPGGKPAPKKQLRYFNSCKFQSAGNHSRI</sequence>
<name>A0A9D2PS91_9FIRM</name>
<feature type="compositionally biased region" description="Polar residues" evidence="1">
    <location>
        <begin position="51"/>
        <end position="60"/>
    </location>
</feature>
<proteinExistence type="predicted"/>
<dbReference type="EMBL" id="DWWB01000013">
    <property type="protein sequence ID" value="HJC65731.1"/>
    <property type="molecule type" value="Genomic_DNA"/>
</dbReference>
<evidence type="ECO:0000256" key="1">
    <source>
        <dbReference type="SAM" id="MobiDB-lite"/>
    </source>
</evidence>
<feature type="region of interest" description="Disordered" evidence="1">
    <location>
        <begin position="49"/>
        <end position="71"/>
    </location>
</feature>
<gene>
    <name evidence="2" type="ORF">H9931_03280</name>
</gene>
<evidence type="ECO:0000313" key="2">
    <source>
        <dbReference type="EMBL" id="HJC65731.1"/>
    </source>
</evidence>
<reference evidence="2" key="2">
    <citation type="submission" date="2021-04" db="EMBL/GenBank/DDBJ databases">
        <authorList>
            <person name="Gilroy R."/>
        </authorList>
    </citation>
    <scope>NUCLEOTIDE SEQUENCE</scope>
    <source>
        <strain evidence="2">CHK198-12963</strain>
    </source>
</reference>
<protein>
    <submittedName>
        <fullName evidence="2">Uncharacterized protein</fullName>
    </submittedName>
</protein>
<comment type="caution">
    <text evidence="2">The sequence shown here is derived from an EMBL/GenBank/DDBJ whole genome shotgun (WGS) entry which is preliminary data.</text>
</comment>
<reference evidence="2" key="1">
    <citation type="journal article" date="2021" name="PeerJ">
        <title>Extensive microbial diversity within the chicken gut microbiome revealed by metagenomics and culture.</title>
        <authorList>
            <person name="Gilroy R."/>
            <person name="Ravi A."/>
            <person name="Getino M."/>
            <person name="Pursley I."/>
            <person name="Horton D.L."/>
            <person name="Alikhan N.F."/>
            <person name="Baker D."/>
            <person name="Gharbi K."/>
            <person name="Hall N."/>
            <person name="Watson M."/>
            <person name="Adriaenssens E.M."/>
            <person name="Foster-Nyarko E."/>
            <person name="Jarju S."/>
            <person name="Secka A."/>
            <person name="Antonio M."/>
            <person name="Oren A."/>
            <person name="Chaudhuri R.R."/>
            <person name="La Ragione R."/>
            <person name="Hildebrand F."/>
            <person name="Pallen M.J."/>
        </authorList>
    </citation>
    <scope>NUCLEOTIDE SEQUENCE</scope>
    <source>
        <strain evidence="2">CHK198-12963</strain>
    </source>
</reference>
<dbReference type="AlphaFoldDB" id="A0A9D2PS91"/>
<organism evidence="2 3">
    <name type="scientific">Candidatus Enterocloster excrementigallinarum</name>
    <dbReference type="NCBI Taxonomy" id="2838558"/>
    <lineage>
        <taxon>Bacteria</taxon>
        <taxon>Bacillati</taxon>
        <taxon>Bacillota</taxon>
        <taxon>Clostridia</taxon>
        <taxon>Lachnospirales</taxon>
        <taxon>Lachnospiraceae</taxon>
        <taxon>Enterocloster</taxon>
    </lineage>
</organism>
<dbReference type="Proteomes" id="UP000823863">
    <property type="component" value="Unassembled WGS sequence"/>
</dbReference>
<accession>A0A9D2PS91</accession>